<protein>
    <recommendedName>
        <fullName evidence="4">Flagellar basal body protein</fullName>
    </recommendedName>
</protein>
<name>A0ABQ0MHQ9_9BACT</name>
<evidence type="ECO:0000313" key="2">
    <source>
        <dbReference type="EMBL" id="GAW66630.1"/>
    </source>
</evidence>
<gene>
    <name evidence="2" type="ORF">GPEL0_01r2076</name>
</gene>
<organism evidence="2 3">
    <name type="scientific">Geoanaerobacter pelophilus</name>
    <dbReference type="NCBI Taxonomy" id="60036"/>
    <lineage>
        <taxon>Bacteria</taxon>
        <taxon>Pseudomonadati</taxon>
        <taxon>Thermodesulfobacteriota</taxon>
        <taxon>Desulfuromonadia</taxon>
        <taxon>Geobacterales</taxon>
        <taxon>Geobacteraceae</taxon>
        <taxon>Geoanaerobacter</taxon>
    </lineage>
</organism>
<comment type="caution">
    <text evidence="2">The sequence shown here is derived from an EMBL/GenBank/DDBJ whole genome shotgun (WGS) entry which is preliminary data.</text>
</comment>
<feature type="signal peptide" evidence="1">
    <location>
        <begin position="1"/>
        <end position="33"/>
    </location>
</feature>
<accession>A0ABQ0MHQ9</accession>
<evidence type="ECO:0000256" key="1">
    <source>
        <dbReference type="SAM" id="SignalP"/>
    </source>
</evidence>
<proteinExistence type="predicted"/>
<reference evidence="2 3" key="1">
    <citation type="submission" date="2017-04" db="EMBL/GenBank/DDBJ databases">
        <authorList>
            <consortium name="Geobacter pelophilus Genome Sequencing"/>
            <person name="Aoyagi T."/>
            <person name="Koike H."/>
            <person name="Hori T."/>
        </authorList>
    </citation>
    <scope>NUCLEOTIDE SEQUENCE [LARGE SCALE GENOMIC DNA]</scope>
    <source>
        <strain evidence="2 3">Drf2</strain>
    </source>
</reference>
<evidence type="ECO:0000313" key="3">
    <source>
        <dbReference type="Proteomes" id="UP000194153"/>
    </source>
</evidence>
<feature type="chain" id="PRO_5046416528" description="Flagellar basal body protein" evidence="1">
    <location>
        <begin position="34"/>
        <end position="169"/>
    </location>
</feature>
<keyword evidence="1" id="KW-0732">Signal</keyword>
<evidence type="ECO:0008006" key="4">
    <source>
        <dbReference type="Google" id="ProtNLM"/>
    </source>
</evidence>
<keyword evidence="3" id="KW-1185">Reference proteome</keyword>
<dbReference type="Proteomes" id="UP000194153">
    <property type="component" value="Unassembled WGS sequence"/>
</dbReference>
<reference evidence="3" key="2">
    <citation type="submission" date="2017-05" db="EMBL/GenBank/DDBJ databases">
        <title>Draft genome sequence of Geobacter pelophilus, a iron(III)-reducing bacteria.</title>
        <authorList>
            <person name="Aoyagi T."/>
            <person name="Koike H."/>
            <person name="Morita T."/>
            <person name="Sato Y."/>
            <person name="Habe H."/>
            <person name="Hori T."/>
        </authorList>
    </citation>
    <scope>NUCLEOTIDE SEQUENCE [LARGE SCALE GENOMIC DNA]</scope>
    <source>
        <strain evidence="3">Drf2</strain>
    </source>
</reference>
<dbReference type="EMBL" id="BDQG01000001">
    <property type="protein sequence ID" value="GAW66630.1"/>
    <property type="molecule type" value="Genomic_DNA"/>
</dbReference>
<sequence length="169" mass="17326">MIKRGNAMKTNGILTIASLALLLLASVAGVAPAQDQITASQVPDAELATSRGGYLGQDGLLVSFGIERAVYVNGVLSASSSLNFSSAGALKSGAPGNTLVQIGPDGSNLFHAAQGTGALPGGLTVIQNTLDRQVISNHLAINAQLANMSIFRDISLQSALRQQMINAVR</sequence>